<dbReference type="GO" id="GO:0006816">
    <property type="term" value="P:calcium ion transport"/>
    <property type="evidence" value="ECO:0007669"/>
    <property type="project" value="UniProtKB-KW"/>
</dbReference>
<keyword evidence="5" id="KW-0109">Calcium transport</keyword>
<comment type="similarity">
    <text evidence="2">Belongs to the SARAF family.</text>
</comment>
<evidence type="ECO:0000256" key="10">
    <source>
        <dbReference type="ARBA" id="ARBA00022989"/>
    </source>
</evidence>
<keyword evidence="7" id="KW-0732">Signal</keyword>
<accession>A0AAD7TPV3</accession>
<evidence type="ECO:0000256" key="8">
    <source>
        <dbReference type="ARBA" id="ARBA00022824"/>
    </source>
</evidence>
<feature type="region of interest" description="Disordered" evidence="14">
    <location>
        <begin position="185"/>
        <end position="221"/>
    </location>
</feature>
<evidence type="ECO:0000256" key="7">
    <source>
        <dbReference type="ARBA" id="ARBA00022729"/>
    </source>
</evidence>
<dbReference type="AlphaFoldDB" id="A0AAD7TPV3"/>
<dbReference type="GO" id="GO:0005789">
    <property type="term" value="C:endoplasmic reticulum membrane"/>
    <property type="evidence" value="ECO:0007669"/>
    <property type="project" value="UniProtKB-SubCell"/>
</dbReference>
<reference evidence="16" key="1">
    <citation type="submission" date="2022-11" db="EMBL/GenBank/DDBJ databases">
        <title>Genome Sequence of Cubamyces cubensis.</title>
        <authorList>
            <person name="Buettner E."/>
        </authorList>
    </citation>
    <scope>NUCLEOTIDE SEQUENCE</scope>
    <source>
        <strain evidence="16">MPL-01</strain>
    </source>
</reference>
<keyword evidence="17" id="KW-1185">Reference proteome</keyword>
<evidence type="ECO:0000313" key="17">
    <source>
        <dbReference type="Proteomes" id="UP001215151"/>
    </source>
</evidence>
<dbReference type="EMBL" id="JAPEVG010000283">
    <property type="protein sequence ID" value="KAJ8469594.1"/>
    <property type="molecule type" value="Genomic_DNA"/>
</dbReference>
<evidence type="ECO:0000256" key="9">
    <source>
        <dbReference type="ARBA" id="ARBA00022837"/>
    </source>
</evidence>
<evidence type="ECO:0000256" key="4">
    <source>
        <dbReference type="ARBA" id="ARBA00022448"/>
    </source>
</evidence>
<dbReference type="Pfam" id="PF06682">
    <property type="entry name" value="SARAF"/>
    <property type="match status" value="1"/>
</dbReference>
<dbReference type="PANTHER" id="PTHR15929">
    <property type="entry name" value="STORE-OPERATED CALCIUM ENTRY-ASSOCIATED REGULATORY FACTOR"/>
    <property type="match status" value="1"/>
</dbReference>
<keyword evidence="12 15" id="KW-0472">Membrane</keyword>
<feature type="transmembrane region" description="Helical" evidence="15">
    <location>
        <begin position="134"/>
        <end position="154"/>
    </location>
</feature>
<keyword evidence="6 15" id="KW-0812">Transmembrane</keyword>
<evidence type="ECO:0000256" key="1">
    <source>
        <dbReference type="ARBA" id="ARBA00004115"/>
    </source>
</evidence>
<evidence type="ECO:0000256" key="2">
    <source>
        <dbReference type="ARBA" id="ARBA00006833"/>
    </source>
</evidence>
<comment type="subcellular location">
    <subcellularLocation>
        <location evidence="1">Endoplasmic reticulum membrane</location>
        <topology evidence="1">Single-pass type I membrane protein</topology>
    </subcellularLocation>
</comment>
<gene>
    <name evidence="16" type="ORF">ONZ51_g8890</name>
</gene>
<protein>
    <recommendedName>
        <fullName evidence="3">Store-operated calcium entry-associated regulatory factor</fullName>
    </recommendedName>
    <alternativeName>
        <fullName evidence="13">Transmembrane protein 66</fullName>
    </alternativeName>
</protein>
<evidence type="ECO:0000256" key="3">
    <source>
        <dbReference type="ARBA" id="ARBA00016584"/>
    </source>
</evidence>
<proteinExistence type="inferred from homology"/>
<dbReference type="Proteomes" id="UP001215151">
    <property type="component" value="Unassembled WGS sequence"/>
</dbReference>
<evidence type="ECO:0000256" key="15">
    <source>
        <dbReference type="SAM" id="Phobius"/>
    </source>
</evidence>
<evidence type="ECO:0000256" key="12">
    <source>
        <dbReference type="ARBA" id="ARBA00023136"/>
    </source>
</evidence>
<keyword evidence="11" id="KW-0406">Ion transport</keyword>
<evidence type="ECO:0000256" key="5">
    <source>
        <dbReference type="ARBA" id="ARBA00022568"/>
    </source>
</evidence>
<evidence type="ECO:0000256" key="14">
    <source>
        <dbReference type="SAM" id="MobiDB-lite"/>
    </source>
</evidence>
<keyword evidence="10 15" id="KW-1133">Transmembrane helix</keyword>
<evidence type="ECO:0000256" key="11">
    <source>
        <dbReference type="ARBA" id="ARBA00023065"/>
    </source>
</evidence>
<comment type="caution">
    <text evidence="16">The sequence shown here is derived from an EMBL/GenBank/DDBJ whole genome shotgun (WGS) entry which is preliminary data.</text>
</comment>
<feature type="region of interest" description="Disordered" evidence="14">
    <location>
        <begin position="281"/>
        <end position="310"/>
    </location>
</feature>
<feature type="compositionally biased region" description="Pro residues" evidence="14">
    <location>
        <begin position="191"/>
        <end position="204"/>
    </location>
</feature>
<name>A0AAD7TPV3_9APHY</name>
<dbReference type="PANTHER" id="PTHR15929:SF0">
    <property type="entry name" value="STORE-OPERATED CALCIUM ENTRY-ASSOCIATED REGULATORY FACTOR"/>
    <property type="match status" value="1"/>
</dbReference>
<organism evidence="16 17">
    <name type="scientific">Trametes cubensis</name>
    <dbReference type="NCBI Taxonomy" id="1111947"/>
    <lineage>
        <taxon>Eukaryota</taxon>
        <taxon>Fungi</taxon>
        <taxon>Dikarya</taxon>
        <taxon>Basidiomycota</taxon>
        <taxon>Agaricomycotina</taxon>
        <taxon>Agaricomycetes</taxon>
        <taxon>Polyporales</taxon>
        <taxon>Polyporaceae</taxon>
        <taxon>Trametes</taxon>
    </lineage>
</organism>
<evidence type="ECO:0000256" key="6">
    <source>
        <dbReference type="ARBA" id="ARBA00022692"/>
    </source>
</evidence>
<dbReference type="InterPro" id="IPR009567">
    <property type="entry name" value="SARAF"/>
</dbReference>
<evidence type="ECO:0000313" key="16">
    <source>
        <dbReference type="EMBL" id="KAJ8469594.1"/>
    </source>
</evidence>
<evidence type="ECO:0000256" key="13">
    <source>
        <dbReference type="ARBA" id="ARBA00031116"/>
    </source>
</evidence>
<keyword evidence="4" id="KW-0813">Transport</keyword>
<sequence>MSRVALAKIPALTFYKDELTSSRRGPPIAQLTCIGKPCRLYQPDVVRCLNVGGSGTDVDWKCEADLPDSLRFGKVEVSCEGWDGPGDPYVLKGTSQKNLLLFQIPSSLRNPGSEDPAFPSRLSRWIGGVTEDPAYAFFMLLWFAALALILYSAITSCLRRTPSNTTPRAPRRPWWGSGPGSGWFSGFRPDTPGPGPNDPPPPYTKYPSSTPSAGPAQADGWRPGFWTGAALGGLGAYMFNRQQRPRDEGWTRPRVVPVPSTGMYDWEAERMFRPVRPAPASTSWFGAPETNTRRRGGWDSDDRGGGPSNLGSAVAEGYKINTGDGQDTADVVAASALYFPHDSDFIYSTLFAQLAADHKYDRWDDFANWYNNYKEVLGMLGWATQNSEMFEMGDVGTYGSIAEAVIQLSVSLLIPRQFSESLSLIGALKESRNETVESIFNQQSRRSKAAHFQFGIARMVDGNPTLVFQQYLELSSEEIGGFLFDRFGDEEVNLKGGNQTMLLNGEVYGGLRKAVLDRLSIFPLNTLIQAIEL</sequence>
<dbReference type="GO" id="GO:2001256">
    <property type="term" value="P:regulation of store-operated calcium entry"/>
    <property type="evidence" value="ECO:0007669"/>
    <property type="project" value="InterPro"/>
</dbReference>
<keyword evidence="8" id="KW-0256">Endoplasmic reticulum</keyword>
<keyword evidence="9" id="KW-0106">Calcium</keyword>